<dbReference type="SUPFAM" id="SSF143870">
    <property type="entry name" value="PF0523-like"/>
    <property type="match status" value="1"/>
</dbReference>
<keyword evidence="5" id="KW-0819">tRNA processing</keyword>
<sequence>MECTLPLFPNSKISIQLFSNVTNAATILAAIKSIDPNYNFCFLDVRRICCLEQLLYAVMRAMRDIQDGQARTKTVYSEIVYSLSPNQNITEALQRFGVAGDSRALVCIAIDNVFDSGLVQGESEEVTNENFAKLCDLAKLKSTYKIDKKLEDIEEIKAQIISSIALRGNL</sequence>
<dbReference type="VEuPathDB" id="FungiDB:TAPDE_003074"/>
<dbReference type="GO" id="GO:0005634">
    <property type="term" value="C:nucleus"/>
    <property type="evidence" value="ECO:0007669"/>
    <property type="project" value="UniProtKB-SubCell"/>
</dbReference>
<comment type="subcellular location">
    <subcellularLocation>
        <location evidence="1">Nucleus</location>
    </subcellularLocation>
</comment>
<evidence type="ECO:0000313" key="9">
    <source>
        <dbReference type="EMBL" id="CCG82920.1"/>
    </source>
</evidence>
<evidence type="ECO:0000256" key="4">
    <source>
        <dbReference type="ARBA" id="ARBA00016009"/>
    </source>
</evidence>
<dbReference type="InterPro" id="IPR013926">
    <property type="entry name" value="CGI121/TPRKB"/>
</dbReference>
<dbReference type="STRING" id="1097556.R4XBE3"/>
<dbReference type="OrthoDB" id="329139at2759"/>
<evidence type="ECO:0000313" key="10">
    <source>
        <dbReference type="Proteomes" id="UP000013776"/>
    </source>
</evidence>
<comment type="similarity">
    <text evidence="2 8">Belongs to the CGI121/TPRKB family.</text>
</comment>
<dbReference type="PANTHER" id="PTHR15840:SF10">
    <property type="entry name" value="EKC_KEOPS COMPLEX SUBUNIT TPRKB"/>
    <property type="match status" value="1"/>
</dbReference>
<comment type="function">
    <text evidence="7">Component of the EKC/KEOPS complex that is required for the formation of a threonylcarbamoyl group on adenosine at position 37 (t(6)A37) in tRNAs that read codons beginning with adenine. The complex is probably involved in the transfer of the threonylcarbamoyl moiety of threonylcarbamoyl-AMP (TC-AMP) to the N6 group of A37. CGI121 acts as an allosteric effector that regulates the t(6)A activity of the complex. The EKC/KEOPS complex also promotes both telomere uncapping and telomere elongation. The complex is required for efficient recruitment of transcriptional coactivators. CGI121 is not required for tRNA modification.</text>
</comment>
<dbReference type="GO" id="GO:0005829">
    <property type="term" value="C:cytosol"/>
    <property type="evidence" value="ECO:0007669"/>
    <property type="project" value="TreeGrafter"/>
</dbReference>
<dbReference type="GO" id="GO:0002949">
    <property type="term" value="P:tRNA threonylcarbamoyladenosine modification"/>
    <property type="evidence" value="ECO:0007669"/>
    <property type="project" value="TreeGrafter"/>
</dbReference>
<evidence type="ECO:0000256" key="1">
    <source>
        <dbReference type="ARBA" id="ARBA00004123"/>
    </source>
</evidence>
<keyword evidence="6 8" id="KW-0539">Nucleus</keyword>
<keyword evidence="10" id="KW-1185">Reference proteome</keyword>
<evidence type="ECO:0000256" key="5">
    <source>
        <dbReference type="ARBA" id="ARBA00022694"/>
    </source>
</evidence>
<dbReference type="Pfam" id="PF08617">
    <property type="entry name" value="CGI-121"/>
    <property type="match status" value="1"/>
</dbReference>
<name>R4XBE3_TAPDE</name>
<dbReference type="EMBL" id="CAHR02000108">
    <property type="protein sequence ID" value="CCG82920.1"/>
    <property type="molecule type" value="Genomic_DNA"/>
</dbReference>
<evidence type="ECO:0000256" key="7">
    <source>
        <dbReference type="ARBA" id="ARBA00025043"/>
    </source>
</evidence>
<dbReference type="AlphaFoldDB" id="R4XBE3"/>
<dbReference type="Proteomes" id="UP000013776">
    <property type="component" value="Unassembled WGS sequence"/>
</dbReference>
<accession>R4XBE3</accession>
<evidence type="ECO:0000256" key="3">
    <source>
        <dbReference type="ARBA" id="ARBA00015316"/>
    </source>
</evidence>
<evidence type="ECO:0000256" key="6">
    <source>
        <dbReference type="ARBA" id="ARBA00023242"/>
    </source>
</evidence>
<evidence type="ECO:0000256" key="8">
    <source>
        <dbReference type="RuleBase" id="RU004398"/>
    </source>
</evidence>
<evidence type="ECO:0000256" key="2">
    <source>
        <dbReference type="ARBA" id="ARBA00005546"/>
    </source>
</evidence>
<dbReference type="GO" id="GO:0000408">
    <property type="term" value="C:EKC/KEOPS complex"/>
    <property type="evidence" value="ECO:0007669"/>
    <property type="project" value="TreeGrafter"/>
</dbReference>
<dbReference type="PANTHER" id="PTHR15840">
    <property type="entry name" value="CGI-121 FAMILY MEMBER"/>
    <property type="match status" value="1"/>
</dbReference>
<dbReference type="Gene3D" id="3.30.2380.10">
    <property type="entry name" value="CGI121/TPRKB"/>
    <property type="match status" value="1"/>
</dbReference>
<organism evidence="9 10">
    <name type="scientific">Taphrina deformans (strain PYCC 5710 / ATCC 11124 / CBS 356.35 / IMI 108563 / JCM 9778 / NBRC 8474)</name>
    <name type="common">Peach leaf curl fungus</name>
    <name type="synonym">Lalaria deformans</name>
    <dbReference type="NCBI Taxonomy" id="1097556"/>
    <lineage>
        <taxon>Eukaryota</taxon>
        <taxon>Fungi</taxon>
        <taxon>Dikarya</taxon>
        <taxon>Ascomycota</taxon>
        <taxon>Taphrinomycotina</taxon>
        <taxon>Taphrinomycetes</taxon>
        <taxon>Taphrinales</taxon>
        <taxon>Taphrinaceae</taxon>
        <taxon>Taphrina</taxon>
    </lineage>
</organism>
<gene>
    <name evidence="9" type="ORF">TAPDE_003074</name>
</gene>
<proteinExistence type="inferred from homology"/>
<reference evidence="9 10" key="1">
    <citation type="journal article" date="2013" name="MBio">
        <title>Genome sequencing of the plant pathogen Taphrina deformans, the causal agent of peach leaf curl.</title>
        <authorList>
            <person name="Cisse O.H."/>
            <person name="Almeida J.M.G.C.F."/>
            <person name="Fonseca A."/>
            <person name="Kumar A.A."/>
            <person name="Salojaervi J."/>
            <person name="Overmyer K."/>
            <person name="Hauser P.M."/>
            <person name="Pagni M."/>
        </authorList>
    </citation>
    <scope>NUCLEOTIDE SEQUENCE [LARGE SCALE GENOMIC DNA]</scope>
    <source>
        <strain evidence="10">PYCC 5710 / ATCC 11124 / CBS 356.35 / IMI 108563 / JCM 9778 / NBRC 8474</strain>
    </source>
</reference>
<protein>
    <recommendedName>
        <fullName evidence="4">EKC/KEOPS complex subunit CGI121</fullName>
    </recommendedName>
    <alternativeName>
        <fullName evidence="3">EKC/KEOPS complex subunit cgi121</fullName>
    </alternativeName>
</protein>
<dbReference type="eggNOG" id="KOG4066">
    <property type="taxonomic scope" value="Eukaryota"/>
</dbReference>
<comment type="caution">
    <text evidence="9">The sequence shown here is derived from an EMBL/GenBank/DDBJ whole genome shotgun (WGS) entry which is preliminary data.</text>
</comment>
<dbReference type="InterPro" id="IPR036504">
    <property type="entry name" value="CGI121/TPRKB_sf"/>
</dbReference>